<keyword evidence="4" id="KW-0812">Transmembrane</keyword>
<protein>
    <recommendedName>
        <fullName evidence="8">CD3 gamma/delta subunit Ig-like domain-containing protein</fullName>
    </recommendedName>
</protein>
<sequence length="172" mass="19473">MSAIFFRVMAVSVFLLVFFMFGVKAEEGGVSFWRSDVTLSCPRNGTWFQHNTQVHMGETYVLKYERPIRVHCVYEEEADADDEKTTKKTFFFVKGRVCETCFELDGVYLGGAIFADVIMTAALMAFIYRCTKKISAASRSGGRASDIQSSDYQELNPRSISEGTYSAVNRRK</sequence>
<dbReference type="PANTHER" id="PTHR10570">
    <property type="entry name" value="T-CELL SURFACE GLYCOPROTEIN CD3 GAMMA CHAIN / DELTA CHAIN"/>
    <property type="match status" value="1"/>
</dbReference>
<feature type="chain" id="PRO_5017982305" description="CD3 gamma/delta subunit Ig-like domain-containing protein" evidence="5">
    <location>
        <begin position="26"/>
        <end position="172"/>
    </location>
</feature>
<dbReference type="PANTHER" id="PTHR10570:SF9">
    <property type="entry name" value="T-CELL SURFACE GLYCOPROTEIN CD3 EPSILON CHAIN"/>
    <property type="match status" value="1"/>
</dbReference>
<reference evidence="6 7" key="2">
    <citation type="submission" date="2017-04" db="EMBL/GenBank/DDBJ databases">
        <title>CpG methylation of centromeres and impact of large insertions on vertebrate speciation.</title>
        <authorList>
            <person name="Ichikawa K."/>
            <person name="Yoshimura J."/>
            <person name="Morishita S."/>
        </authorList>
    </citation>
    <scope>NUCLEOTIDE SEQUENCE</scope>
    <source>
        <strain evidence="6 7">HNI</strain>
    </source>
</reference>
<evidence type="ECO:0008006" key="8">
    <source>
        <dbReference type="Google" id="ProtNLM"/>
    </source>
</evidence>
<keyword evidence="2" id="KW-1003">Cell membrane</keyword>
<reference evidence="6" key="3">
    <citation type="submission" date="2025-08" db="UniProtKB">
        <authorList>
            <consortium name="Ensembl"/>
        </authorList>
    </citation>
    <scope>IDENTIFICATION</scope>
    <source>
        <strain evidence="6">HNI</strain>
    </source>
</reference>
<evidence type="ECO:0000313" key="7">
    <source>
        <dbReference type="Proteomes" id="UP000265180"/>
    </source>
</evidence>
<keyword evidence="3 5" id="KW-0732">Signal</keyword>
<keyword evidence="4" id="KW-0472">Membrane</keyword>
<dbReference type="Proteomes" id="UP000265180">
    <property type="component" value="Chromosome 13"/>
</dbReference>
<evidence type="ECO:0000313" key="6">
    <source>
        <dbReference type="Ensembl" id="ENSORLP00020033500.1"/>
    </source>
</evidence>
<dbReference type="InterPro" id="IPR015484">
    <property type="entry name" value="CD3_esu/gsu/dsu"/>
</dbReference>
<name>A0A3P9MKU2_ORYLA</name>
<organism evidence="6 7">
    <name type="scientific">Oryzias latipes</name>
    <name type="common">Japanese rice fish</name>
    <name type="synonym">Japanese killifish</name>
    <dbReference type="NCBI Taxonomy" id="8090"/>
    <lineage>
        <taxon>Eukaryota</taxon>
        <taxon>Metazoa</taxon>
        <taxon>Chordata</taxon>
        <taxon>Craniata</taxon>
        <taxon>Vertebrata</taxon>
        <taxon>Euteleostomi</taxon>
        <taxon>Actinopterygii</taxon>
        <taxon>Neopterygii</taxon>
        <taxon>Teleostei</taxon>
        <taxon>Neoteleostei</taxon>
        <taxon>Acanthomorphata</taxon>
        <taxon>Ovalentaria</taxon>
        <taxon>Atherinomorphae</taxon>
        <taxon>Beloniformes</taxon>
        <taxon>Adrianichthyidae</taxon>
        <taxon>Oryziinae</taxon>
        <taxon>Oryzias</taxon>
    </lineage>
</organism>
<dbReference type="AlphaFoldDB" id="A0A3P9MKU2"/>
<reference key="1">
    <citation type="journal article" date="2007" name="Nature">
        <title>The medaka draft genome and insights into vertebrate genome evolution.</title>
        <authorList>
            <person name="Kasahara M."/>
            <person name="Naruse K."/>
            <person name="Sasaki S."/>
            <person name="Nakatani Y."/>
            <person name="Qu W."/>
            <person name="Ahsan B."/>
            <person name="Yamada T."/>
            <person name="Nagayasu Y."/>
            <person name="Doi K."/>
            <person name="Kasai Y."/>
            <person name="Jindo T."/>
            <person name="Kobayashi D."/>
            <person name="Shimada A."/>
            <person name="Toyoda A."/>
            <person name="Kuroki Y."/>
            <person name="Fujiyama A."/>
            <person name="Sasaki T."/>
            <person name="Shimizu A."/>
            <person name="Asakawa S."/>
            <person name="Shimizu N."/>
            <person name="Hashimoto S."/>
            <person name="Yang J."/>
            <person name="Lee Y."/>
            <person name="Matsushima K."/>
            <person name="Sugano S."/>
            <person name="Sakaizumi M."/>
            <person name="Narita T."/>
            <person name="Ohishi K."/>
            <person name="Haga S."/>
            <person name="Ohta F."/>
            <person name="Nomoto H."/>
            <person name="Nogata K."/>
            <person name="Morishita T."/>
            <person name="Endo T."/>
            <person name="Shin-I T."/>
            <person name="Takeda H."/>
            <person name="Morishita S."/>
            <person name="Kohara Y."/>
        </authorList>
    </citation>
    <scope>NUCLEOTIDE SEQUENCE [LARGE SCALE GENOMIC DNA]</scope>
    <source>
        <strain>Hd-rR</strain>
    </source>
</reference>
<proteinExistence type="predicted"/>
<feature type="signal peptide" evidence="5">
    <location>
        <begin position="1"/>
        <end position="25"/>
    </location>
</feature>
<evidence type="ECO:0000256" key="4">
    <source>
        <dbReference type="SAM" id="Phobius"/>
    </source>
</evidence>
<reference evidence="6" key="4">
    <citation type="submission" date="2025-09" db="UniProtKB">
        <authorList>
            <consortium name="Ensembl"/>
        </authorList>
    </citation>
    <scope>IDENTIFICATION</scope>
    <source>
        <strain evidence="6">HNI</strain>
    </source>
</reference>
<keyword evidence="4" id="KW-1133">Transmembrane helix</keyword>
<evidence type="ECO:0000256" key="2">
    <source>
        <dbReference type="ARBA" id="ARBA00022475"/>
    </source>
</evidence>
<dbReference type="GO" id="GO:0005886">
    <property type="term" value="C:plasma membrane"/>
    <property type="evidence" value="ECO:0007669"/>
    <property type="project" value="UniProtKB-SubCell"/>
</dbReference>
<feature type="transmembrane region" description="Helical" evidence="4">
    <location>
        <begin position="107"/>
        <end position="128"/>
    </location>
</feature>
<comment type="subcellular location">
    <subcellularLocation>
        <location evidence="1">Cell membrane</location>
        <topology evidence="1">Single-pass type I membrane protein</topology>
    </subcellularLocation>
</comment>
<dbReference type="Ensembl" id="ENSORLT00020027411.1">
    <property type="protein sequence ID" value="ENSORLP00020033500.1"/>
    <property type="gene ID" value="ENSORLG00020019502.1"/>
</dbReference>
<accession>A0A3P9MKU2</accession>
<evidence type="ECO:0000256" key="1">
    <source>
        <dbReference type="ARBA" id="ARBA00004251"/>
    </source>
</evidence>
<evidence type="ECO:0000256" key="5">
    <source>
        <dbReference type="SAM" id="SignalP"/>
    </source>
</evidence>
<evidence type="ECO:0000256" key="3">
    <source>
        <dbReference type="ARBA" id="ARBA00022729"/>
    </source>
</evidence>